<organism evidence="2 3">
    <name type="scientific">Actinoplanes utahensis</name>
    <dbReference type="NCBI Taxonomy" id="1869"/>
    <lineage>
        <taxon>Bacteria</taxon>
        <taxon>Bacillati</taxon>
        <taxon>Actinomycetota</taxon>
        <taxon>Actinomycetes</taxon>
        <taxon>Micromonosporales</taxon>
        <taxon>Micromonosporaceae</taxon>
        <taxon>Actinoplanes</taxon>
    </lineage>
</organism>
<sequence length="251" mass="25299">MEIDITSDVAGRPPEPPANPRRLRHAVPAALVAGAVLGAGLGFSYGRAGQAPAGDVVLTHGRTATVDGTVVVRWGLANFGAEPARVRSVLVDGASVTVEAPDIAVGALAGFTTPVRCEGTVPPQLTITVDPGGDLGYLPDAAEWAAACRAPALSVPDGDRVLTQLISQTGPWRGATGQAGDTGPLNVHLVCVGGGEVAVDYDTAAGGGRFGALCDGEPTSAGDERTGPVVRISVTPDGGQRWSLLLTRSGQ</sequence>
<dbReference type="RefSeq" id="WP_043531696.1">
    <property type="nucleotide sequence ID" value="NZ_BAABKU010000043.1"/>
</dbReference>
<protein>
    <submittedName>
        <fullName evidence="2">Uncharacterized protein</fullName>
    </submittedName>
</protein>
<dbReference type="OrthoDB" id="3298601at2"/>
<name>A0A0A6UBX7_ACTUT</name>
<dbReference type="STRING" id="1869.MB27_34105"/>
<dbReference type="EMBL" id="JRTT01000130">
    <property type="protein sequence ID" value="KHD73560.1"/>
    <property type="molecule type" value="Genomic_DNA"/>
</dbReference>
<keyword evidence="3" id="KW-1185">Reference proteome</keyword>
<evidence type="ECO:0000313" key="2">
    <source>
        <dbReference type="EMBL" id="KHD73560.1"/>
    </source>
</evidence>
<comment type="caution">
    <text evidence="2">The sequence shown here is derived from an EMBL/GenBank/DDBJ whole genome shotgun (WGS) entry which is preliminary data.</text>
</comment>
<gene>
    <name evidence="2" type="ORF">MB27_34105</name>
</gene>
<reference evidence="2 3" key="1">
    <citation type="submission" date="2014-10" db="EMBL/GenBank/DDBJ databases">
        <title>Draft genome sequence of Actinoplanes utahensis NRRL 12052.</title>
        <authorList>
            <person name="Velasco-Bucheli B."/>
            <person name="del Cerro C."/>
            <person name="Hormigo D."/>
            <person name="Garcia J.L."/>
            <person name="Acebal C."/>
            <person name="Arroyo M."/>
            <person name="de la Mata I."/>
        </authorList>
    </citation>
    <scope>NUCLEOTIDE SEQUENCE [LARGE SCALE GENOMIC DNA]</scope>
    <source>
        <strain evidence="2 3">NRRL 12052</strain>
    </source>
</reference>
<accession>A0A0A6UBX7</accession>
<dbReference type="AlphaFoldDB" id="A0A0A6UBX7"/>
<dbReference type="Proteomes" id="UP000054537">
    <property type="component" value="Unassembled WGS sequence"/>
</dbReference>
<evidence type="ECO:0000313" key="3">
    <source>
        <dbReference type="Proteomes" id="UP000054537"/>
    </source>
</evidence>
<proteinExistence type="predicted"/>
<evidence type="ECO:0000256" key="1">
    <source>
        <dbReference type="SAM" id="MobiDB-lite"/>
    </source>
</evidence>
<feature type="region of interest" description="Disordered" evidence="1">
    <location>
        <begin position="1"/>
        <end position="21"/>
    </location>
</feature>